<reference evidence="1" key="1">
    <citation type="submission" date="2020-11" db="EMBL/GenBank/DDBJ databases">
        <authorList>
            <person name="Konstantinou D."/>
            <person name="Gkelis S."/>
            <person name="Popin R."/>
            <person name="Fewer D."/>
            <person name="Sivonen K."/>
        </authorList>
    </citation>
    <scope>NUCLEOTIDE SEQUENCE</scope>
    <source>
        <strain evidence="1">TAU-MAC 1115</strain>
    </source>
</reference>
<sequence>MTQTNLEEAVRQPNRLLNKNCENLIQGIIEGKIVPVLGREHNLCDRPKINQKPEFWQCDFSLNPPSCPSYPPTHRELAAYLIEYFTNHGAAHFDEIQFSYPFQGIESGKWKAEWADLQHVFQLLCDAESKVLATSELHRILCDKNYRPNQLHKSFALLPKVIRLTKPDAPMFPLIVTTSYDRMLEQAFEAAEEPFDLVYYSATGEKDDWFLHKTPEGIIHEIDNPNNYRRLSLKKRPVILKVYGTVDQSIDADRLVISEDDYIDFLSWRNTPDLLPTTLLKQLRRNQVLFLGPCSLSHWHQRVILHHIWPTRPFLKKSKWYAIQWDSEESDDIKESNDINKKFWKKYNVDIQDISPEDFMNEFDEQIHSIIGGQGK</sequence>
<dbReference type="EMBL" id="JADOES010000020">
    <property type="protein sequence ID" value="MBT9316071.1"/>
    <property type="molecule type" value="Genomic_DNA"/>
</dbReference>
<dbReference type="RefSeq" id="WP_215609135.1">
    <property type="nucleotide sequence ID" value="NZ_JADOES010000020.1"/>
</dbReference>
<comment type="caution">
    <text evidence="1">The sequence shown here is derived from an EMBL/GenBank/DDBJ whole genome shotgun (WGS) entry which is preliminary data.</text>
</comment>
<proteinExistence type="predicted"/>
<evidence type="ECO:0000313" key="2">
    <source>
        <dbReference type="Proteomes" id="UP000717364"/>
    </source>
</evidence>
<name>A0A947DHM3_9CYAN</name>
<dbReference type="Pfam" id="PF13289">
    <property type="entry name" value="SIR2_2"/>
    <property type="match status" value="1"/>
</dbReference>
<evidence type="ECO:0000313" key="1">
    <source>
        <dbReference type="EMBL" id="MBT9316071.1"/>
    </source>
</evidence>
<dbReference type="Proteomes" id="UP000717364">
    <property type="component" value="Unassembled WGS sequence"/>
</dbReference>
<organism evidence="1 2">
    <name type="scientific">Leptothoe spongobia TAU-MAC 1115</name>
    <dbReference type="NCBI Taxonomy" id="1967444"/>
    <lineage>
        <taxon>Bacteria</taxon>
        <taxon>Bacillati</taxon>
        <taxon>Cyanobacteriota</taxon>
        <taxon>Cyanophyceae</taxon>
        <taxon>Nodosilineales</taxon>
        <taxon>Cymatolegaceae</taxon>
        <taxon>Leptothoe</taxon>
        <taxon>Leptothoe spongobia</taxon>
    </lineage>
</organism>
<gene>
    <name evidence="1" type="ORF">IXB50_11635</name>
</gene>
<keyword evidence="2" id="KW-1185">Reference proteome</keyword>
<dbReference type="AlphaFoldDB" id="A0A947DHM3"/>
<accession>A0A947DHM3</accession>
<protein>
    <submittedName>
        <fullName evidence="1">SIR2 family protein</fullName>
    </submittedName>
</protein>
<reference evidence="1" key="2">
    <citation type="journal article" date="2021" name="Mar. Drugs">
        <title>Genome Reduction and Secondary Metabolism of the Marine Sponge-Associated Cyanobacterium Leptothoe.</title>
        <authorList>
            <person name="Konstantinou D."/>
            <person name="Popin R.V."/>
            <person name="Fewer D.P."/>
            <person name="Sivonen K."/>
            <person name="Gkelis S."/>
        </authorList>
    </citation>
    <scope>NUCLEOTIDE SEQUENCE</scope>
    <source>
        <strain evidence="1">TAU-MAC 1115</strain>
    </source>
</reference>